<dbReference type="Proteomes" id="UP001190700">
    <property type="component" value="Unassembled WGS sequence"/>
</dbReference>
<evidence type="ECO:0000256" key="1">
    <source>
        <dbReference type="ARBA" id="ARBA00004141"/>
    </source>
</evidence>
<evidence type="ECO:0000256" key="8">
    <source>
        <dbReference type="SAM" id="Phobius"/>
    </source>
</evidence>
<evidence type="ECO:0000259" key="10">
    <source>
        <dbReference type="Pfam" id="PF13967"/>
    </source>
</evidence>
<keyword evidence="13" id="KW-1185">Reference proteome</keyword>
<feature type="transmembrane region" description="Helical" evidence="8">
    <location>
        <begin position="690"/>
        <end position="720"/>
    </location>
</feature>
<dbReference type="PANTHER" id="PTHR13018">
    <property type="entry name" value="PROBABLE MEMBRANE PROTEIN DUF221-RELATED"/>
    <property type="match status" value="1"/>
</dbReference>
<evidence type="ECO:0000256" key="4">
    <source>
        <dbReference type="ARBA" id="ARBA00022692"/>
    </source>
</evidence>
<dbReference type="EMBL" id="LGRX02033610">
    <property type="protein sequence ID" value="KAK3240550.1"/>
    <property type="molecule type" value="Genomic_DNA"/>
</dbReference>
<evidence type="ECO:0000256" key="2">
    <source>
        <dbReference type="ARBA" id="ARBA00007779"/>
    </source>
</evidence>
<comment type="similarity">
    <text evidence="2">Belongs to the CSC1 (TC 1.A.17) family.</text>
</comment>
<feature type="domain" description="CSC1/OSCA1-like N-terminal transmembrane" evidence="10">
    <location>
        <begin position="23"/>
        <end position="182"/>
    </location>
</feature>
<keyword evidence="5 8" id="KW-1133">Transmembrane helix</keyword>
<evidence type="ECO:0000259" key="9">
    <source>
        <dbReference type="Pfam" id="PF02714"/>
    </source>
</evidence>
<evidence type="ECO:0000256" key="6">
    <source>
        <dbReference type="ARBA" id="ARBA00023136"/>
    </source>
</evidence>
<dbReference type="Pfam" id="PF14703">
    <property type="entry name" value="PHM7_cyt"/>
    <property type="match status" value="1"/>
</dbReference>
<reference evidence="12 13" key="1">
    <citation type="journal article" date="2015" name="Genome Biol. Evol.">
        <title>Comparative Genomics of a Bacterivorous Green Alga Reveals Evolutionary Causalities and Consequences of Phago-Mixotrophic Mode of Nutrition.</title>
        <authorList>
            <person name="Burns J.A."/>
            <person name="Paasch A."/>
            <person name="Narechania A."/>
            <person name="Kim E."/>
        </authorList>
    </citation>
    <scope>NUCLEOTIDE SEQUENCE [LARGE SCALE GENOMIC DNA]</scope>
    <source>
        <strain evidence="12 13">PLY_AMNH</strain>
    </source>
</reference>
<evidence type="ECO:0000256" key="7">
    <source>
        <dbReference type="SAM" id="MobiDB-lite"/>
    </source>
</evidence>
<evidence type="ECO:0000313" key="13">
    <source>
        <dbReference type="Proteomes" id="UP001190700"/>
    </source>
</evidence>
<feature type="compositionally biased region" description="Basic and acidic residues" evidence="7">
    <location>
        <begin position="874"/>
        <end position="892"/>
    </location>
</feature>
<dbReference type="Pfam" id="PF02714">
    <property type="entry name" value="RSN1_7TM"/>
    <property type="match status" value="1"/>
</dbReference>
<dbReference type="InterPro" id="IPR003864">
    <property type="entry name" value="CSC1/OSCA1-like_7TM"/>
</dbReference>
<comment type="subcellular location">
    <subcellularLocation>
        <location evidence="1">Membrane</location>
        <topology evidence="1">Multi-pass membrane protein</topology>
    </subcellularLocation>
</comment>
<evidence type="ECO:0000256" key="3">
    <source>
        <dbReference type="ARBA" id="ARBA00022448"/>
    </source>
</evidence>
<dbReference type="Pfam" id="PF13967">
    <property type="entry name" value="RSN1_TM"/>
    <property type="match status" value="1"/>
</dbReference>
<dbReference type="GO" id="GO:0005227">
    <property type="term" value="F:calcium-activated cation channel activity"/>
    <property type="evidence" value="ECO:0007669"/>
    <property type="project" value="InterPro"/>
</dbReference>
<dbReference type="InterPro" id="IPR045122">
    <property type="entry name" value="Csc1-like"/>
</dbReference>
<proteinExistence type="inferred from homology"/>
<dbReference type="AlphaFoldDB" id="A0AAE0EVM2"/>
<feature type="transmembrane region" description="Helical" evidence="8">
    <location>
        <begin position="510"/>
        <end position="531"/>
    </location>
</feature>
<feature type="transmembrane region" description="Helical" evidence="8">
    <location>
        <begin position="424"/>
        <end position="444"/>
    </location>
</feature>
<sequence>MSDLAEPVDTGDGTAATGFQAIWSAVTLQMYAVLFHVPLFLALCVSKEIREHIYMPKLFRNEKPPDDIDRFRKRIVEGPGPWAFIRHLWKVKEEEVLKMCGLDAIVLLRIARLGVIWSARAMLFDLFVVLPINANEMNERVDEYSDFDRFTIVNVPDASWKLMAHLISALLHATSLLQLLWENTKYIHDLKRKENGLLRARAKQPDDFTVLITFCLDPSKGLELDMREFEHEVKEKFKLFFKTDDIEDHLLRTGSNFSGIAEVLKLFPCDGPYRVVNIVQVVDPTPGEELLKEERELASCLANSLIRYRDGGQKHRPKIQLGFMGMLGDEVDAMTHYLKELHRVRQELRHLQTNEGMDSLERRDAFFVSFETEEMARTVAQLQLKEDTNTFLVETAPASTNIYWHNLGKLSLASKRAVHSSTSAVFVVITVVFWIPVAFVQSLTSINSLKDDFPFMAPLLDTKAGTAIFEGVLPSMVLAACLSFIPFLTRRIAIREGHHTISSLERAQGARLYLFYLVNVLALNITTGTLIETIEHSGDASSTQMIITDALPRKAHFFTTFFIVKSVGPILSLPSLFEIVNYWVNTRFFADTPAEKKEVWAPARMKYEDKVSGEEGNFIHYGEVIPDLLIVLTIALPYSTISPVQIPFTCIFFVVRYLHFRHKIVCWHEPLYESQGELWWFAKTKIVQALYIYLAIMAWIFVSKGAPFTACGLLLIMHVVCDVSDIIDSRFKPPGLSTASLDEFRQKPGTRSALLSVDEIAKRCAQMYLPYAYRMGNDQDVRAAIGELIHLPSNIFSFQNISFSPNARNRFDLERTSSSSSSVGSAQNEPDEGSAPRPDRGVRKAQQSAMLATVEEDKAALSKAKSQRKKIKEKRGEAEGPRRQGSGKERSAQRAVKLRQPSIKKNKANVEAESAEQGASVRVKMGDVRRDLLARQNTKRRDCNAAKLGARSCIYLRRKSMQRALSSGT</sequence>
<dbReference type="InterPro" id="IPR032880">
    <property type="entry name" value="CSC1/OSCA1-like_N"/>
</dbReference>
<evidence type="ECO:0000259" key="11">
    <source>
        <dbReference type="Pfam" id="PF14703"/>
    </source>
</evidence>
<feature type="transmembrane region" description="Helical" evidence="8">
    <location>
        <begin position="464"/>
        <end position="489"/>
    </location>
</feature>
<organism evidence="12 13">
    <name type="scientific">Cymbomonas tetramitiformis</name>
    <dbReference type="NCBI Taxonomy" id="36881"/>
    <lineage>
        <taxon>Eukaryota</taxon>
        <taxon>Viridiplantae</taxon>
        <taxon>Chlorophyta</taxon>
        <taxon>Pyramimonadophyceae</taxon>
        <taxon>Pyramimonadales</taxon>
        <taxon>Pyramimonadaceae</taxon>
        <taxon>Cymbomonas</taxon>
    </lineage>
</organism>
<dbReference type="InterPro" id="IPR027815">
    <property type="entry name" value="CSC1/OSCA1-like_cyt"/>
</dbReference>
<keyword evidence="4 8" id="KW-0812">Transmembrane</keyword>
<feature type="transmembrane region" description="Helical" evidence="8">
    <location>
        <begin position="20"/>
        <end position="45"/>
    </location>
</feature>
<evidence type="ECO:0000256" key="5">
    <source>
        <dbReference type="ARBA" id="ARBA00022989"/>
    </source>
</evidence>
<comment type="caution">
    <text evidence="12">The sequence shown here is derived from an EMBL/GenBank/DDBJ whole genome shotgun (WGS) entry which is preliminary data.</text>
</comment>
<feature type="domain" description="CSC1/OSCA1-like 7TM region" evidence="9">
    <location>
        <begin position="423"/>
        <end position="700"/>
    </location>
</feature>
<feature type="domain" description="CSC1/OSCA1-like cytosolic" evidence="11">
    <location>
        <begin position="288"/>
        <end position="406"/>
    </location>
</feature>
<name>A0AAE0EVM2_9CHLO</name>
<keyword evidence="6 8" id="KW-0472">Membrane</keyword>
<dbReference type="GO" id="GO:0005886">
    <property type="term" value="C:plasma membrane"/>
    <property type="evidence" value="ECO:0007669"/>
    <property type="project" value="TreeGrafter"/>
</dbReference>
<protein>
    <submittedName>
        <fullName evidence="12">Uncharacterized protein</fullName>
    </submittedName>
</protein>
<dbReference type="PANTHER" id="PTHR13018:SF5">
    <property type="entry name" value="RE44586P"/>
    <property type="match status" value="1"/>
</dbReference>
<evidence type="ECO:0000313" key="12">
    <source>
        <dbReference type="EMBL" id="KAK3240550.1"/>
    </source>
</evidence>
<accession>A0AAE0EVM2</accession>
<gene>
    <name evidence="12" type="ORF">CYMTET_49615</name>
</gene>
<feature type="region of interest" description="Disordered" evidence="7">
    <location>
        <begin position="814"/>
        <end position="898"/>
    </location>
</feature>
<keyword evidence="3" id="KW-0813">Transport</keyword>